<feature type="region of interest" description="Disordered" evidence="8">
    <location>
        <begin position="583"/>
        <end position="602"/>
    </location>
</feature>
<feature type="region of interest" description="Disordered" evidence="8">
    <location>
        <begin position="845"/>
        <end position="905"/>
    </location>
</feature>
<dbReference type="GO" id="GO:0005096">
    <property type="term" value="F:GTPase activator activity"/>
    <property type="evidence" value="ECO:0007669"/>
    <property type="project" value="UniProtKB-KW"/>
</dbReference>
<evidence type="ECO:0000256" key="7">
    <source>
        <dbReference type="SAM" id="Coils"/>
    </source>
</evidence>
<evidence type="ECO:0000256" key="4">
    <source>
        <dbReference type="ARBA" id="ARBA00023242"/>
    </source>
</evidence>
<feature type="region of interest" description="Disordered" evidence="8">
    <location>
        <begin position="446"/>
        <end position="473"/>
    </location>
</feature>
<evidence type="ECO:0000259" key="9">
    <source>
        <dbReference type="PROSITE" id="PS50086"/>
    </source>
</evidence>
<dbReference type="FunFam" id="2.30.29.30:FF:000165">
    <property type="entry name" value="TBC1 domain family member 1 isoform X1"/>
    <property type="match status" value="1"/>
</dbReference>
<dbReference type="SMART" id="SM00164">
    <property type="entry name" value="TBC"/>
    <property type="match status" value="1"/>
</dbReference>
<dbReference type="InterPro" id="IPR006020">
    <property type="entry name" value="PTB/PI_dom"/>
</dbReference>
<dbReference type="InterPro" id="IPR021785">
    <property type="entry name" value="DUF3350"/>
</dbReference>
<dbReference type="Pfam" id="PF00640">
    <property type="entry name" value="PID"/>
    <property type="match status" value="1"/>
</dbReference>
<reference evidence="10" key="1">
    <citation type="submission" date="2020-03" db="EMBL/GenBank/DDBJ databases">
        <title>Studies in the Genomics of Life Span.</title>
        <authorList>
            <person name="Glass D."/>
        </authorList>
    </citation>
    <scope>NUCLEOTIDE SEQUENCE</scope>
    <source>
        <strain evidence="10">LTLLF</strain>
        <tissue evidence="10">Muscle</tissue>
    </source>
</reference>
<dbReference type="SUPFAM" id="SSF47923">
    <property type="entry name" value="Ypt/Rab-GAP domain of gyp1p"/>
    <property type="match status" value="2"/>
</dbReference>
<comment type="subcellular location">
    <subcellularLocation>
        <location evidence="1">Nucleus</location>
    </subcellularLocation>
</comment>
<dbReference type="InterPro" id="IPR050302">
    <property type="entry name" value="Rab_GAP_TBC_domain"/>
</dbReference>
<feature type="region of interest" description="Disordered" evidence="8">
    <location>
        <begin position="816"/>
        <end position="835"/>
    </location>
</feature>
<proteinExistence type="predicted"/>
<feature type="compositionally biased region" description="Low complexity" evidence="8">
    <location>
        <begin position="775"/>
        <end position="785"/>
    </location>
</feature>
<dbReference type="InterPro" id="IPR000195">
    <property type="entry name" value="Rab-GAP-TBC_dom"/>
</dbReference>
<dbReference type="CDD" id="cd01269">
    <property type="entry name" value="PTB_TBC1D1_like"/>
    <property type="match status" value="1"/>
</dbReference>
<dbReference type="SUPFAM" id="SSF50729">
    <property type="entry name" value="PH domain-like"/>
    <property type="match status" value="2"/>
</dbReference>
<keyword evidence="2" id="KW-0343">GTPase activation</keyword>
<evidence type="ECO:0000256" key="6">
    <source>
        <dbReference type="ARBA" id="ARBA00072011"/>
    </source>
</evidence>
<dbReference type="Gene3D" id="2.30.29.30">
    <property type="entry name" value="Pleckstrin-homology domain (PH domain)/Phosphotyrosine-binding domain (PTB)"/>
    <property type="match status" value="2"/>
</dbReference>
<dbReference type="FunFam" id="1.10.472.80:FF:000003">
    <property type="entry name" value="Putative TBC1 domain family member 1"/>
    <property type="match status" value="1"/>
</dbReference>
<dbReference type="Proteomes" id="UP000710432">
    <property type="component" value="Unassembled WGS sequence"/>
</dbReference>
<dbReference type="Gene3D" id="1.10.472.80">
    <property type="entry name" value="Ypt/Rab-GAP domain of gyp1p, domain 3"/>
    <property type="match status" value="1"/>
</dbReference>
<evidence type="ECO:0000313" key="11">
    <source>
        <dbReference type="Proteomes" id="UP000710432"/>
    </source>
</evidence>
<dbReference type="CDD" id="cd00934">
    <property type="entry name" value="PTB"/>
    <property type="match status" value="1"/>
</dbReference>
<feature type="region of interest" description="Disordered" evidence="8">
    <location>
        <begin position="679"/>
        <end position="700"/>
    </location>
</feature>
<evidence type="ECO:0000256" key="5">
    <source>
        <dbReference type="ARBA" id="ARBA00055418"/>
    </source>
</evidence>
<evidence type="ECO:0000313" key="10">
    <source>
        <dbReference type="EMBL" id="KAH0510873.1"/>
    </source>
</evidence>
<dbReference type="Gene3D" id="1.10.10.2750">
    <property type="match status" value="1"/>
</dbReference>
<feature type="region of interest" description="Disordered" evidence="8">
    <location>
        <begin position="1454"/>
        <end position="1478"/>
    </location>
</feature>
<dbReference type="InterPro" id="IPR035969">
    <property type="entry name" value="Rab-GAP_TBC_sf"/>
</dbReference>
<sequence length="1478" mass="166477">MDAITFTARKHPFPNEISVDFGLQLVGALPVHSLTTMPMLPWVVAEVRRLSGQGAKKEPGVKQVRLWVSPSGLRCEPDLRKSQQWDPLICSSIFECKPQHVHKLIHNSHDPSYFACLIKEDAANSQSLCYVFKADDQTKVPEIISSIRQAGKIARQEELRCPSEFDDTFAKKFEVLFCGRVTVAHKKAPPALIDECIEKFNHVSCGRRADWDAPTGQPSAPGPRPMRKSFSQPGLRSLAFRKEFQDASLRSSTFSSFDDGIENHLIGGHSVVQPTDMEENRTMLFTIGQSEVYLISPDTKKIALEKNFKEISFCSQGIRHVDHFGFICRECSGGGGFHFVCYVFQCTNEALTGFPNWTNLAGECWVHLSLSLGQELQAQAGCPALNSGMNSSKTKLELQKHLTTLTNQEQATIFEEVQKLRPRNEQRENELIISFLRCLYEEKQKEHKHTGEPKQTPQVAAENIGSELPPSATRFRLDMLKNRAKRSLTESLESILSRGNKARGLQDHSASVDLDSSTSSTLSNTSKELSMGDKEALPVSESSFKLLGSSDDLSSDSEGHIAEESALLSPQQSFRRRANTLSHFPVESPAPPEPAQNSPGVSQRKLMRYHSVSTETPHERNWSCLPIMALTQRLYCCVVDLFVTLLTLKGQKLRPRNEQRENELIISFLRCLYEEKQKEHKHTGEPKQTPQVAAENIGSELPPSATRFRLDMLKNRAKRSLTESLESILSRGNKARGLQDHSASVDLDSSTSSTLSNTSKELSMGDKEALPVSESSFKLLGSSDDLSSDSEGHIAEESALLSPQQSFRRRANTLSHFPVESPAPPEPAQNSPGVSQRKLMRYHSVSTETPHERNVDHLPGGEAKCCSGQPSAPPPPHLNPSASSPNFFKYLKHNSSGEQSGNAVPKSVSYRNALRKKLHSSSSVPNFLKFLAPVDENHTCDFMNTNRDIESKTNHLGDTDETPVKTRRHSWRQQIFLRVATPQKTCDSPSRYEDYSELGELPPRSPLEPVCEDGPFGPVPEEKKRTSLELRELWRKAILQQILLLRMEKENQKLQASENDLLNKRLKLDYEEVTPCLKEVTTVWEKMLSTPGRSKIKFDMERMHAAVGQGVPRHHRGEIWKFLAEQFLLRHPLPSKQQPKDVPYKELLKKLTSQQHAILIDLGRTFPTHPYFSAQLGAGQLSLYNILKAYSLLDQEVGYCQGLSFVAGILLLHMSEEEAFKMLKFLMFDMGLRKQYRPDMIILQIQMYQLSRLLHDYHRDLYNHLEEQEIGPSLYAAPWFLTVFASQFPLGFVARVFDMIFLQGSEVIFKVALSLLGSHKPLILQHENLETIVDFIKNTLPNLGLVQMEKTINQVFEMDIAKQLQAYEVEYHVLQEELIDSSPLSDNQRMDKLEKTNSSLRKQNLDLLEQLQVANARIQSLEATVEKLLASESKLKQAALTLELERSALLQMVEDLRGQGAQPSTQEPDCTQPEPTGD</sequence>
<comment type="function">
    <text evidence="5">May act as a GTPase-activating protein for Rab family protein(s). May play a role in the cell cycle and differentiation of various tissues. Involved in the trafficking and translocation of GLUT4-containing vesicles and insulin-stimulated glucose uptake into cells.</text>
</comment>
<comment type="caution">
    <text evidence="10">The sequence shown here is derived from an EMBL/GenBank/DDBJ whole genome shotgun (WGS) entry which is preliminary data.</text>
</comment>
<feature type="compositionally biased region" description="Low complexity" evidence="8">
    <location>
        <begin position="509"/>
        <end position="529"/>
    </location>
</feature>
<dbReference type="Gene3D" id="1.10.8.270">
    <property type="entry name" value="putative rabgap domain of human tbc1 domain family member 14 like domains"/>
    <property type="match status" value="1"/>
</dbReference>
<keyword evidence="4" id="KW-0539">Nucleus</keyword>
<dbReference type="Pfam" id="PF00566">
    <property type="entry name" value="RabGAP-TBC"/>
    <property type="match status" value="1"/>
</dbReference>
<keyword evidence="3" id="KW-0597">Phosphoprotein</keyword>
<feature type="region of interest" description="Disordered" evidence="8">
    <location>
        <begin position="211"/>
        <end position="230"/>
    </location>
</feature>
<organism evidence="10 11">
    <name type="scientific">Microtus ochrogaster</name>
    <name type="common">Prairie vole</name>
    <dbReference type="NCBI Taxonomy" id="79684"/>
    <lineage>
        <taxon>Eukaryota</taxon>
        <taxon>Metazoa</taxon>
        <taxon>Chordata</taxon>
        <taxon>Craniata</taxon>
        <taxon>Vertebrata</taxon>
        <taxon>Euteleostomi</taxon>
        <taxon>Mammalia</taxon>
        <taxon>Eutheria</taxon>
        <taxon>Euarchontoglires</taxon>
        <taxon>Glires</taxon>
        <taxon>Rodentia</taxon>
        <taxon>Myomorpha</taxon>
        <taxon>Muroidea</taxon>
        <taxon>Cricetidae</taxon>
        <taxon>Arvicolinae</taxon>
        <taxon>Microtus</taxon>
    </lineage>
</organism>
<feature type="region of interest" description="Disordered" evidence="8">
    <location>
        <begin position="499"/>
        <end position="536"/>
    </location>
</feature>
<feature type="domain" description="Rab-GAP TBC" evidence="9">
    <location>
        <begin position="1110"/>
        <end position="1304"/>
    </location>
</feature>
<dbReference type="Pfam" id="PF11830">
    <property type="entry name" value="DUF3350"/>
    <property type="match status" value="1"/>
</dbReference>
<keyword evidence="7" id="KW-0175">Coiled coil</keyword>
<dbReference type="FunFam" id="1.10.8.270:FF:000001">
    <property type="entry name" value="TBC1 domain family member 1"/>
    <property type="match status" value="1"/>
</dbReference>
<feature type="compositionally biased region" description="Low complexity" evidence="8">
    <location>
        <begin position="742"/>
        <end position="762"/>
    </location>
</feature>
<evidence type="ECO:0000256" key="8">
    <source>
        <dbReference type="SAM" id="MobiDB-lite"/>
    </source>
</evidence>
<feature type="coiled-coil region" evidence="7">
    <location>
        <begin position="1390"/>
        <end position="1438"/>
    </location>
</feature>
<evidence type="ECO:0000256" key="2">
    <source>
        <dbReference type="ARBA" id="ARBA00022468"/>
    </source>
</evidence>
<name>A0A8J6GJH5_MICOH</name>
<dbReference type="FunFam" id="1.10.10.2750:FF:000001">
    <property type="entry name" value="TBC1 domain family member 1 isoform X2"/>
    <property type="match status" value="1"/>
</dbReference>
<dbReference type="SMART" id="SM00462">
    <property type="entry name" value="PTB"/>
    <property type="match status" value="2"/>
</dbReference>
<accession>A0A8J6GJH5</accession>
<protein>
    <recommendedName>
        <fullName evidence="6">TBC1 domain family member 1</fullName>
    </recommendedName>
</protein>
<dbReference type="PANTHER" id="PTHR47219:SF18">
    <property type="entry name" value="TBC1 DOMAIN FAMILY MEMBER 1 ISOFORM X1"/>
    <property type="match status" value="1"/>
</dbReference>
<dbReference type="GO" id="GO:0005634">
    <property type="term" value="C:nucleus"/>
    <property type="evidence" value="ECO:0007669"/>
    <property type="project" value="UniProtKB-SubCell"/>
</dbReference>
<evidence type="ECO:0000256" key="1">
    <source>
        <dbReference type="ARBA" id="ARBA00004123"/>
    </source>
</evidence>
<dbReference type="PANTHER" id="PTHR47219">
    <property type="entry name" value="RAB GTPASE-ACTIVATING PROTEIN 1-LIKE"/>
    <property type="match status" value="1"/>
</dbReference>
<feature type="region of interest" description="Disordered" evidence="8">
    <location>
        <begin position="548"/>
        <end position="573"/>
    </location>
</feature>
<feature type="compositionally biased region" description="Polar residues" evidence="8">
    <location>
        <begin position="893"/>
        <end position="902"/>
    </location>
</feature>
<dbReference type="EMBL" id="JAATJU010022358">
    <property type="protein sequence ID" value="KAH0510873.1"/>
    <property type="molecule type" value="Genomic_DNA"/>
</dbReference>
<gene>
    <name evidence="10" type="ORF">LTLLF_152780</name>
</gene>
<dbReference type="InterPro" id="IPR011993">
    <property type="entry name" value="PH-like_dom_sf"/>
</dbReference>
<dbReference type="PROSITE" id="PS50086">
    <property type="entry name" value="TBC_RABGAP"/>
    <property type="match status" value="1"/>
</dbReference>
<evidence type="ECO:0000256" key="3">
    <source>
        <dbReference type="ARBA" id="ARBA00022553"/>
    </source>
</evidence>
<feature type="region of interest" description="Disordered" evidence="8">
    <location>
        <begin position="732"/>
        <end position="806"/>
    </location>
</feature>